<evidence type="ECO:0000256" key="1">
    <source>
        <dbReference type="ARBA" id="ARBA00005272"/>
    </source>
</evidence>
<organism evidence="9 10">
    <name type="scientific">Fragilariopsis cylindrus CCMP1102</name>
    <dbReference type="NCBI Taxonomy" id="635003"/>
    <lineage>
        <taxon>Eukaryota</taxon>
        <taxon>Sar</taxon>
        <taxon>Stramenopiles</taxon>
        <taxon>Ochrophyta</taxon>
        <taxon>Bacillariophyta</taxon>
        <taxon>Bacillariophyceae</taxon>
        <taxon>Bacillariophycidae</taxon>
        <taxon>Bacillariales</taxon>
        <taxon>Bacillariaceae</taxon>
        <taxon>Fragilariopsis</taxon>
    </lineage>
</organism>
<feature type="region of interest" description="Disordered" evidence="6">
    <location>
        <begin position="383"/>
        <end position="402"/>
    </location>
</feature>
<evidence type="ECO:0000256" key="2">
    <source>
        <dbReference type="ARBA" id="ARBA00022630"/>
    </source>
</evidence>
<dbReference type="InterPro" id="IPR023753">
    <property type="entry name" value="FAD/NAD-binding_dom"/>
</dbReference>
<dbReference type="Proteomes" id="UP000095751">
    <property type="component" value="Unassembled WGS sequence"/>
</dbReference>
<feature type="domain" description="FAD/NAD(P)-binding" evidence="7">
    <location>
        <begin position="127"/>
        <end position="514"/>
    </location>
</feature>
<dbReference type="OrthoDB" id="3244603at2759"/>
<protein>
    <submittedName>
        <fullName evidence="9">Uncharacterized protein</fullName>
    </submittedName>
</protein>
<dbReference type="Gene3D" id="3.50.50.100">
    <property type="match status" value="1"/>
</dbReference>
<dbReference type="KEGG" id="fcy:FRACYDRAFT_261438"/>
<feature type="compositionally biased region" description="Basic and acidic residues" evidence="6">
    <location>
        <begin position="38"/>
        <end position="52"/>
    </location>
</feature>
<dbReference type="InterPro" id="IPR054585">
    <property type="entry name" value="NDH2-like_C"/>
</dbReference>
<dbReference type="PANTHER" id="PTHR43706:SF38">
    <property type="entry name" value="FAD_NAD(P)-BINDING DOMAIN-CONTAINING PROTEIN"/>
    <property type="match status" value="1"/>
</dbReference>
<comment type="similarity">
    <text evidence="1">Belongs to the NADH dehydrogenase family.</text>
</comment>
<evidence type="ECO:0000256" key="3">
    <source>
        <dbReference type="ARBA" id="ARBA00022827"/>
    </source>
</evidence>
<evidence type="ECO:0000313" key="10">
    <source>
        <dbReference type="Proteomes" id="UP000095751"/>
    </source>
</evidence>
<dbReference type="AlphaFoldDB" id="A0A1E7FGP0"/>
<evidence type="ECO:0000259" key="7">
    <source>
        <dbReference type="Pfam" id="PF07992"/>
    </source>
</evidence>
<dbReference type="Pfam" id="PF22366">
    <property type="entry name" value="NDH2_C"/>
    <property type="match status" value="1"/>
</dbReference>
<dbReference type="SUPFAM" id="SSF51905">
    <property type="entry name" value="FAD/NAD(P)-binding domain"/>
    <property type="match status" value="2"/>
</dbReference>
<feature type="region of interest" description="Disordered" evidence="6">
    <location>
        <begin position="36"/>
        <end position="60"/>
    </location>
</feature>
<evidence type="ECO:0000256" key="5">
    <source>
        <dbReference type="ARBA" id="ARBA00023027"/>
    </source>
</evidence>
<dbReference type="PANTHER" id="PTHR43706">
    <property type="entry name" value="NADH DEHYDROGENASE"/>
    <property type="match status" value="1"/>
</dbReference>
<dbReference type="Pfam" id="PF07992">
    <property type="entry name" value="Pyr_redox_2"/>
    <property type="match status" value="1"/>
</dbReference>
<dbReference type="GO" id="GO:0005739">
    <property type="term" value="C:mitochondrion"/>
    <property type="evidence" value="ECO:0007669"/>
    <property type="project" value="TreeGrafter"/>
</dbReference>
<dbReference type="EMBL" id="KV784358">
    <property type="protein sequence ID" value="OEU16943.1"/>
    <property type="molecule type" value="Genomic_DNA"/>
</dbReference>
<evidence type="ECO:0000259" key="8">
    <source>
        <dbReference type="Pfam" id="PF22366"/>
    </source>
</evidence>
<dbReference type="GO" id="GO:0003954">
    <property type="term" value="F:NADH dehydrogenase activity"/>
    <property type="evidence" value="ECO:0007669"/>
    <property type="project" value="InterPro"/>
</dbReference>
<feature type="domain" description="External alternative NADH-ubiquinone oxidoreductase-like C-terminal" evidence="8">
    <location>
        <begin position="589"/>
        <end position="665"/>
    </location>
</feature>
<gene>
    <name evidence="9" type="ORF">FRACYDRAFT_261438</name>
</gene>
<evidence type="ECO:0000313" key="9">
    <source>
        <dbReference type="EMBL" id="OEU16943.1"/>
    </source>
</evidence>
<keyword evidence="2" id="KW-0285">Flavoprotein</keyword>
<feature type="region of interest" description="Disordered" evidence="6">
    <location>
        <begin position="478"/>
        <end position="501"/>
    </location>
</feature>
<dbReference type="InterPro" id="IPR036188">
    <property type="entry name" value="FAD/NAD-bd_sf"/>
</dbReference>
<evidence type="ECO:0000256" key="4">
    <source>
        <dbReference type="ARBA" id="ARBA00023002"/>
    </source>
</evidence>
<keyword evidence="5" id="KW-0520">NAD</keyword>
<reference evidence="9 10" key="1">
    <citation type="submission" date="2016-09" db="EMBL/GenBank/DDBJ databases">
        <title>Extensive genetic diversity and differential bi-allelic expression allows diatom success in the polar Southern Ocean.</title>
        <authorList>
            <consortium name="DOE Joint Genome Institute"/>
            <person name="Mock T."/>
            <person name="Otillar R.P."/>
            <person name="Strauss J."/>
            <person name="Dupont C."/>
            <person name="Frickenhaus S."/>
            <person name="Maumus F."/>
            <person name="Mcmullan M."/>
            <person name="Sanges R."/>
            <person name="Schmutz J."/>
            <person name="Toseland A."/>
            <person name="Valas R."/>
            <person name="Veluchamy A."/>
            <person name="Ward B.J."/>
            <person name="Allen A."/>
            <person name="Barry K."/>
            <person name="Falciatore A."/>
            <person name="Ferrante M."/>
            <person name="Fortunato A.E."/>
            <person name="Gloeckner G."/>
            <person name="Gruber A."/>
            <person name="Hipkin R."/>
            <person name="Janech M."/>
            <person name="Kroth P."/>
            <person name="Leese F."/>
            <person name="Lindquist E."/>
            <person name="Lyon B.R."/>
            <person name="Martin J."/>
            <person name="Mayer C."/>
            <person name="Parker M."/>
            <person name="Quesneville H."/>
            <person name="Raymond J."/>
            <person name="Uhlig C."/>
            <person name="Valentin K.U."/>
            <person name="Worden A.Z."/>
            <person name="Armbrust E.V."/>
            <person name="Bowler C."/>
            <person name="Green B."/>
            <person name="Moulton V."/>
            <person name="Van Oosterhout C."/>
            <person name="Grigoriev I."/>
        </authorList>
    </citation>
    <scope>NUCLEOTIDE SEQUENCE [LARGE SCALE GENOMIC DNA]</scope>
    <source>
        <strain evidence="9 10">CCMP1102</strain>
    </source>
</reference>
<accession>A0A1E7FGP0</accession>
<name>A0A1E7FGP0_9STRA</name>
<dbReference type="InParanoid" id="A0A1E7FGP0"/>
<keyword evidence="4" id="KW-0560">Oxidoreductase</keyword>
<keyword evidence="3" id="KW-0274">FAD</keyword>
<dbReference type="InterPro" id="IPR045024">
    <property type="entry name" value="NDH-2"/>
</dbReference>
<proteinExistence type="inferred from homology"/>
<sequence length="669" mass="73321">MSKEMAVTTIKNRLPEEISSPVLTFTKNQVSSTIVRKAISDKNDNDDDDKKSSSSSSSWEIKNRPQDVNIADFLDTASFLFLKVLDTIDDAYTHLRRLQAEESYIDTSSTVVDCLEQWNDDTDPRPKLLVIGSGWASHACLKIVDSLDTGCRVLCVSTKNYFLFTPMLASSSVGTIEFRSIVEPIRDANPTVSFIEGSISDIDPTNQTACIILKSGTISEISYDVCVYACGVQAGGNGNSISKVPGVSFTNCHFLKDVSDALRLRISVGNLLERASRPGLTDNQRRNLLHFVVVGGGATGVEYIGELTDFLRDVTSKERKGAYALLSSFTSITLVHGGTEILPQFDKPLRTKAVTTLTDRGVDVRLNTRVAKVESPTLVKVYKKKDDDDSEQQQQQGEDGSVYKEEEIHCGIIVWAAGTAPVPLTYKLLDKLPLSTKQKSYQGRIPVDPWLRVTGSPPGTLFALGDASVIVSSTTSCDSYDGQLEDDDGDRKEQHQQHQQQEDYILPQTAQVAAQQGAYMARLLNRKYCLSGFTTLPEEENHAKESTSTSITARSRPPIHLAANDGDISSLVRLRGSVEAKPFRFLNLGLLAFLGGGEALSQIQFGGSSDGNSNGNGDGGGYKINEAGSTGFLLWRSVYIVKQVSTRTRVLVLFDWFKCKLFGRDVTRL</sequence>
<evidence type="ECO:0000256" key="6">
    <source>
        <dbReference type="SAM" id="MobiDB-lite"/>
    </source>
</evidence>
<keyword evidence="10" id="KW-1185">Reference proteome</keyword>